<accession>A0A6V7NVP0</accession>
<dbReference type="EMBL" id="LR862142">
    <property type="protein sequence ID" value="CAD1822665.1"/>
    <property type="molecule type" value="Genomic_DNA"/>
</dbReference>
<dbReference type="GO" id="GO:0009733">
    <property type="term" value="P:response to auxin"/>
    <property type="evidence" value="ECO:0007669"/>
    <property type="project" value="InterPro"/>
</dbReference>
<proteinExistence type="inferred from homology"/>
<dbReference type="Pfam" id="PF02519">
    <property type="entry name" value="Auxin_inducible"/>
    <property type="match status" value="1"/>
</dbReference>
<gene>
    <name evidence="2" type="ORF">CB5_LOCUS5876</name>
</gene>
<protein>
    <submittedName>
        <fullName evidence="2">Uncharacterized protein</fullName>
    </submittedName>
</protein>
<dbReference type="InterPro" id="IPR003676">
    <property type="entry name" value="SAUR_fam"/>
</dbReference>
<comment type="similarity">
    <text evidence="1">Belongs to the ARG7 family.</text>
</comment>
<dbReference type="AlphaFoldDB" id="A0A6V7NVP0"/>
<evidence type="ECO:0000256" key="1">
    <source>
        <dbReference type="ARBA" id="ARBA00006974"/>
    </source>
</evidence>
<name>A0A6V7NVP0_ANACO</name>
<reference evidence="2" key="1">
    <citation type="submission" date="2020-07" db="EMBL/GenBank/DDBJ databases">
        <authorList>
            <person name="Lin J."/>
        </authorList>
    </citation>
    <scope>NUCLEOTIDE SEQUENCE</scope>
</reference>
<sequence length="123" mass="14049">MADLVTAHQVFDLSVGGAKIRRRQRRRRAFGRRAARAAPNLCRQVRRRYLVSSDIIDHLLFRVLIKRSDGGEGMSSAVIIMREVVLLEYLLWMLRNVGVHPELTPDDLVDFFTFDLATAPTLS</sequence>
<evidence type="ECO:0000313" key="2">
    <source>
        <dbReference type="EMBL" id="CAD1822665.1"/>
    </source>
</evidence>
<organism evidence="2">
    <name type="scientific">Ananas comosus var. bracteatus</name>
    <name type="common">red pineapple</name>
    <dbReference type="NCBI Taxonomy" id="296719"/>
    <lineage>
        <taxon>Eukaryota</taxon>
        <taxon>Viridiplantae</taxon>
        <taxon>Streptophyta</taxon>
        <taxon>Embryophyta</taxon>
        <taxon>Tracheophyta</taxon>
        <taxon>Spermatophyta</taxon>
        <taxon>Magnoliopsida</taxon>
        <taxon>Liliopsida</taxon>
        <taxon>Poales</taxon>
        <taxon>Bromeliaceae</taxon>
        <taxon>Bromelioideae</taxon>
        <taxon>Ananas</taxon>
    </lineage>
</organism>